<dbReference type="EMBL" id="JARJCW010000016">
    <property type="protein sequence ID" value="KAJ7215999.1"/>
    <property type="molecule type" value="Genomic_DNA"/>
</dbReference>
<dbReference type="Pfam" id="PF00732">
    <property type="entry name" value="GMC_oxred_N"/>
    <property type="match status" value="1"/>
</dbReference>
<accession>A0AAD6YGL1</accession>
<keyword evidence="3" id="KW-1185">Reference proteome</keyword>
<proteinExistence type="predicted"/>
<name>A0AAD6YGL1_9AGAR</name>
<protein>
    <recommendedName>
        <fullName evidence="1">Glucose-methanol-choline oxidoreductase N-terminal domain-containing protein</fullName>
    </recommendedName>
</protein>
<feature type="domain" description="Glucose-methanol-choline oxidoreductase N-terminal" evidence="1">
    <location>
        <begin position="346"/>
        <end position="395"/>
    </location>
</feature>
<dbReference type="GO" id="GO:0016614">
    <property type="term" value="F:oxidoreductase activity, acting on CH-OH group of donors"/>
    <property type="evidence" value="ECO:0007669"/>
    <property type="project" value="InterPro"/>
</dbReference>
<dbReference type="AlphaFoldDB" id="A0AAD6YGL1"/>
<sequence length="400" mass="43703">MAKGPLFTPKPAITLPLAVRKDIRDNFESKNEDFKARIEKLLGTDFNININAEEVWAYAEEGNTAAGGCFAGYVEGFISALENFVSKYGESGRTFFNEAVTQSELTLAVNPLGEKVGAISSDVKDGVYRILFRIGNLGYNQMWQNDNVLPAIEAVPREGFSLSAKFSMENDYEPEIDDLNQEINKILGTQVTLDPNFQENYKVLRSSKVPYKDWQTRIGKVSLSYFKGLKWQLEYQGFEGDTMIQEGFQEVITSKTFRLRVVLQTLTKTETVVEHGAVYLQCSLEAAPPPASPPLGSLRRSGSSAFWSSSSGPAAGNQGQDRAYPAGTLHLAPCTGITILKESDNVAGRKVVIPSARCVGGGSSVNFMLYNRPAGSDDWEELGNAGWGKADLAAASCVLD</sequence>
<gene>
    <name evidence="2" type="ORF">GGX14DRAFT_696428</name>
</gene>
<dbReference type="GO" id="GO:0050660">
    <property type="term" value="F:flavin adenine dinucleotide binding"/>
    <property type="evidence" value="ECO:0007669"/>
    <property type="project" value="InterPro"/>
</dbReference>
<reference evidence="2" key="1">
    <citation type="submission" date="2023-03" db="EMBL/GenBank/DDBJ databases">
        <title>Massive genome expansion in bonnet fungi (Mycena s.s.) driven by repeated elements and novel gene families across ecological guilds.</title>
        <authorList>
            <consortium name="Lawrence Berkeley National Laboratory"/>
            <person name="Harder C.B."/>
            <person name="Miyauchi S."/>
            <person name="Viragh M."/>
            <person name="Kuo A."/>
            <person name="Thoen E."/>
            <person name="Andreopoulos B."/>
            <person name="Lu D."/>
            <person name="Skrede I."/>
            <person name="Drula E."/>
            <person name="Henrissat B."/>
            <person name="Morin E."/>
            <person name="Kohler A."/>
            <person name="Barry K."/>
            <person name="LaButti K."/>
            <person name="Morin E."/>
            <person name="Salamov A."/>
            <person name="Lipzen A."/>
            <person name="Mereny Z."/>
            <person name="Hegedus B."/>
            <person name="Baldrian P."/>
            <person name="Stursova M."/>
            <person name="Weitz H."/>
            <person name="Taylor A."/>
            <person name="Grigoriev I.V."/>
            <person name="Nagy L.G."/>
            <person name="Martin F."/>
            <person name="Kauserud H."/>
        </authorList>
    </citation>
    <scope>NUCLEOTIDE SEQUENCE</scope>
    <source>
        <strain evidence="2">9144</strain>
    </source>
</reference>
<feature type="non-terminal residue" evidence="2">
    <location>
        <position position="1"/>
    </location>
</feature>
<evidence type="ECO:0000259" key="1">
    <source>
        <dbReference type="Pfam" id="PF00732"/>
    </source>
</evidence>
<evidence type="ECO:0000313" key="2">
    <source>
        <dbReference type="EMBL" id="KAJ7215999.1"/>
    </source>
</evidence>
<organism evidence="2 3">
    <name type="scientific">Mycena pura</name>
    <dbReference type="NCBI Taxonomy" id="153505"/>
    <lineage>
        <taxon>Eukaryota</taxon>
        <taxon>Fungi</taxon>
        <taxon>Dikarya</taxon>
        <taxon>Basidiomycota</taxon>
        <taxon>Agaricomycotina</taxon>
        <taxon>Agaricomycetes</taxon>
        <taxon>Agaricomycetidae</taxon>
        <taxon>Agaricales</taxon>
        <taxon>Marasmiineae</taxon>
        <taxon>Mycenaceae</taxon>
        <taxon>Mycena</taxon>
    </lineage>
</organism>
<dbReference type="InterPro" id="IPR000172">
    <property type="entry name" value="GMC_OxRdtase_N"/>
</dbReference>
<evidence type="ECO:0000313" key="3">
    <source>
        <dbReference type="Proteomes" id="UP001219525"/>
    </source>
</evidence>
<dbReference type="Gene3D" id="3.50.50.60">
    <property type="entry name" value="FAD/NAD(P)-binding domain"/>
    <property type="match status" value="1"/>
</dbReference>
<dbReference type="Proteomes" id="UP001219525">
    <property type="component" value="Unassembled WGS sequence"/>
</dbReference>
<dbReference type="InterPro" id="IPR036188">
    <property type="entry name" value="FAD/NAD-bd_sf"/>
</dbReference>
<comment type="caution">
    <text evidence="2">The sequence shown here is derived from an EMBL/GenBank/DDBJ whole genome shotgun (WGS) entry which is preliminary data.</text>
</comment>